<name>A0ABQ0K206_9BACT</name>
<keyword evidence="2" id="KW-1185">Reference proteome</keyword>
<sequence length="79" mass="9269">MQERSFLGKEYAPLPSLQGNAKAMNEKWALFWCKLHHSISFGGIEKKQTNQYLKSLYLHEIIFPNRNPKSFGIFHCKKI</sequence>
<keyword evidence="1" id="KW-0418">Kinase</keyword>
<protein>
    <submittedName>
        <fullName evidence="1">Signal transduction histidine kinase</fullName>
    </submittedName>
</protein>
<reference evidence="2" key="1">
    <citation type="journal article" date="2015" name="Genome Announc.">
        <title>Draft Genome Sequence of an Anaerobic Ammonium-Oxidizing Bacterium, "Candidatus Brocadia sinica".</title>
        <authorList>
            <person name="Oshiki M."/>
            <person name="Shinyako-Hata K."/>
            <person name="Satoh H."/>
            <person name="Okabe S."/>
        </authorList>
    </citation>
    <scope>NUCLEOTIDE SEQUENCE [LARGE SCALE GENOMIC DNA]</scope>
    <source>
        <strain evidence="2">JPN1</strain>
    </source>
</reference>
<organism evidence="1 2">
    <name type="scientific">Candidatus Brocadia sinica JPN1</name>
    <dbReference type="NCBI Taxonomy" id="1197129"/>
    <lineage>
        <taxon>Bacteria</taxon>
        <taxon>Pseudomonadati</taxon>
        <taxon>Planctomycetota</taxon>
        <taxon>Candidatus Brocadiia</taxon>
        <taxon>Candidatus Brocadiales</taxon>
        <taxon>Candidatus Brocadiaceae</taxon>
        <taxon>Candidatus Brocadia</taxon>
    </lineage>
</organism>
<proteinExistence type="predicted"/>
<evidence type="ECO:0000313" key="2">
    <source>
        <dbReference type="Proteomes" id="UP000032309"/>
    </source>
</evidence>
<dbReference type="EMBL" id="BAFN01000001">
    <property type="protein sequence ID" value="GAN35056.1"/>
    <property type="molecule type" value="Genomic_DNA"/>
</dbReference>
<accession>A0ABQ0K206</accession>
<keyword evidence="1" id="KW-0808">Transferase</keyword>
<evidence type="ECO:0000313" key="1">
    <source>
        <dbReference type="EMBL" id="GAN35056.1"/>
    </source>
</evidence>
<gene>
    <name evidence="1" type="ORF">BROSI_A3602</name>
</gene>
<comment type="caution">
    <text evidence="1">The sequence shown here is derived from an EMBL/GenBank/DDBJ whole genome shotgun (WGS) entry which is preliminary data.</text>
</comment>
<dbReference type="GO" id="GO:0016301">
    <property type="term" value="F:kinase activity"/>
    <property type="evidence" value="ECO:0007669"/>
    <property type="project" value="UniProtKB-KW"/>
</dbReference>
<dbReference type="Proteomes" id="UP000032309">
    <property type="component" value="Unassembled WGS sequence"/>
</dbReference>